<dbReference type="InterPro" id="IPR050090">
    <property type="entry name" value="Tyrosine_recombinase_XerCD"/>
</dbReference>
<dbReference type="InterPro" id="IPR011010">
    <property type="entry name" value="DNA_brk_join_enz"/>
</dbReference>
<dbReference type="InterPro" id="IPR004107">
    <property type="entry name" value="Integrase_SAM-like_N"/>
</dbReference>
<dbReference type="InterPro" id="IPR010998">
    <property type="entry name" value="Integrase_recombinase_N"/>
</dbReference>
<evidence type="ECO:0000313" key="8">
    <source>
        <dbReference type="EMBL" id="MCQ5343040.1"/>
    </source>
</evidence>
<evidence type="ECO:0000256" key="4">
    <source>
        <dbReference type="ARBA" id="ARBA00023172"/>
    </source>
</evidence>
<dbReference type="InterPro" id="IPR044068">
    <property type="entry name" value="CB"/>
</dbReference>
<dbReference type="Proteomes" id="UP001206692">
    <property type="component" value="Unassembled WGS sequence"/>
</dbReference>
<keyword evidence="3 5" id="KW-0238">DNA-binding</keyword>
<sequence>MYLRKRGKKWYYTIEYPAADGSGRKRVERVGGTTYAQAAKAYRQAMAALDDPEHDAEPAMEVMPFFLEWLEKDVEINLGPNTYDAYNGVIKWHIGARFGSYELSELTTAEIQDWLNLLKQKGYSRSTVKTIFTVFNDGMRWAVSNRQYIDSNPMANVKMPKFDIPRKKPFIFSRHQLNHIFQTFPLGHKYYAPCMIAYCTGLRVGECLALQWSHIDMENRTISVDSTLYDKTGTPVCKATPKTKSSLRTIPFNETLYKALVRHKEQQAKNRRLYGSDYRENDFVCTRQDGRSMTSNDMRYFNMWCKKEFHNGSFHSFRHTHATMMLENNIELDYVSKRLGHSSIATTANIYDTITDKRNKEAMKKLDAIL</sequence>
<evidence type="ECO:0000259" key="6">
    <source>
        <dbReference type="PROSITE" id="PS51898"/>
    </source>
</evidence>
<feature type="domain" description="Tyr recombinase" evidence="6">
    <location>
        <begin position="167"/>
        <end position="364"/>
    </location>
</feature>
<evidence type="ECO:0000256" key="1">
    <source>
        <dbReference type="ARBA" id="ARBA00008857"/>
    </source>
</evidence>
<proteinExistence type="inferred from homology"/>
<organism evidence="8 9">
    <name type="scientific">Megasphaera massiliensis</name>
    <dbReference type="NCBI Taxonomy" id="1232428"/>
    <lineage>
        <taxon>Bacteria</taxon>
        <taxon>Bacillati</taxon>
        <taxon>Bacillota</taxon>
        <taxon>Negativicutes</taxon>
        <taxon>Veillonellales</taxon>
        <taxon>Veillonellaceae</taxon>
        <taxon>Megasphaera</taxon>
    </lineage>
</organism>
<accession>A0ABT1SUU2</accession>
<dbReference type="PROSITE" id="PS51900">
    <property type="entry name" value="CB"/>
    <property type="match status" value="1"/>
</dbReference>
<dbReference type="Gene3D" id="1.10.443.10">
    <property type="entry name" value="Intergrase catalytic core"/>
    <property type="match status" value="1"/>
</dbReference>
<feature type="domain" description="Core-binding (CB)" evidence="7">
    <location>
        <begin position="57"/>
        <end position="143"/>
    </location>
</feature>
<name>A0ABT1SUU2_9FIRM</name>
<dbReference type="EMBL" id="JANGEW010000015">
    <property type="protein sequence ID" value="MCQ5343040.1"/>
    <property type="molecule type" value="Genomic_DNA"/>
</dbReference>
<dbReference type="PANTHER" id="PTHR30349">
    <property type="entry name" value="PHAGE INTEGRASE-RELATED"/>
    <property type="match status" value="1"/>
</dbReference>
<keyword evidence="4" id="KW-0233">DNA recombination</keyword>
<comment type="similarity">
    <text evidence="1">Belongs to the 'phage' integrase family.</text>
</comment>
<dbReference type="PROSITE" id="PS51898">
    <property type="entry name" value="TYR_RECOMBINASE"/>
    <property type="match status" value="1"/>
</dbReference>
<dbReference type="InterPro" id="IPR013762">
    <property type="entry name" value="Integrase-like_cat_sf"/>
</dbReference>
<dbReference type="CDD" id="cd01189">
    <property type="entry name" value="INT_ICEBs1_C_like"/>
    <property type="match status" value="1"/>
</dbReference>
<reference evidence="8 9" key="1">
    <citation type="submission" date="2022-06" db="EMBL/GenBank/DDBJ databases">
        <title>Isolation of gut microbiota from human fecal samples.</title>
        <authorList>
            <person name="Pamer E.G."/>
            <person name="Barat B."/>
            <person name="Waligurski E."/>
            <person name="Medina S."/>
            <person name="Paddock L."/>
            <person name="Mostad J."/>
        </authorList>
    </citation>
    <scope>NUCLEOTIDE SEQUENCE [LARGE SCALE GENOMIC DNA]</scope>
    <source>
        <strain evidence="8 9">DFI.1.1</strain>
    </source>
</reference>
<evidence type="ECO:0000313" key="9">
    <source>
        <dbReference type="Proteomes" id="UP001206692"/>
    </source>
</evidence>
<keyword evidence="9" id="KW-1185">Reference proteome</keyword>
<dbReference type="RefSeq" id="WP_062412406.1">
    <property type="nucleotide sequence ID" value="NZ_JAJCIO010000006.1"/>
</dbReference>
<dbReference type="PANTHER" id="PTHR30349:SF64">
    <property type="entry name" value="PROPHAGE INTEGRASE INTD-RELATED"/>
    <property type="match status" value="1"/>
</dbReference>
<gene>
    <name evidence="8" type="ORF">NE675_08410</name>
</gene>
<comment type="caution">
    <text evidence="8">The sequence shown here is derived from an EMBL/GenBank/DDBJ whole genome shotgun (WGS) entry which is preliminary data.</text>
</comment>
<dbReference type="Pfam" id="PF00589">
    <property type="entry name" value="Phage_integrase"/>
    <property type="match status" value="1"/>
</dbReference>
<evidence type="ECO:0000259" key="7">
    <source>
        <dbReference type="PROSITE" id="PS51900"/>
    </source>
</evidence>
<evidence type="ECO:0000256" key="5">
    <source>
        <dbReference type="PROSITE-ProRule" id="PRU01248"/>
    </source>
</evidence>
<dbReference type="Pfam" id="PF14659">
    <property type="entry name" value="Phage_int_SAM_3"/>
    <property type="match status" value="1"/>
</dbReference>
<keyword evidence="2" id="KW-0229">DNA integration</keyword>
<dbReference type="Gene3D" id="1.10.150.130">
    <property type="match status" value="1"/>
</dbReference>
<dbReference type="InterPro" id="IPR002104">
    <property type="entry name" value="Integrase_catalytic"/>
</dbReference>
<protein>
    <submittedName>
        <fullName evidence="8">Site-specific integrase</fullName>
    </submittedName>
</protein>
<evidence type="ECO:0000256" key="3">
    <source>
        <dbReference type="ARBA" id="ARBA00023125"/>
    </source>
</evidence>
<evidence type="ECO:0000256" key="2">
    <source>
        <dbReference type="ARBA" id="ARBA00022908"/>
    </source>
</evidence>
<dbReference type="SUPFAM" id="SSF56349">
    <property type="entry name" value="DNA breaking-rejoining enzymes"/>
    <property type="match status" value="1"/>
</dbReference>